<dbReference type="AlphaFoldDB" id="A0A067CVT9"/>
<dbReference type="Proteomes" id="UP000030745">
    <property type="component" value="Unassembled WGS sequence"/>
</dbReference>
<name>A0A067CVT9_SAPPC</name>
<keyword evidence="2" id="KW-1185">Reference proteome</keyword>
<dbReference type="GeneID" id="24123496"/>
<reference evidence="1 2" key="1">
    <citation type="journal article" date="2013" name="PLoS Genet.">
        <title>Distinctive expansion of potential virulence genes in the genome of the oomycete fish pathogen Saprolegnia parasitica.</title>
        <authorList>
            <person name="Jiang R.H."/>
            <person name="de Bruijn I."/>
            <person name="Haas B.J."/>
            <person name="Belmonte R."/>
            <person name="Lobach L."/>
            <person name="Christie J."/>
            <person name="van den Ackerveken G."/>
            <person name="Bottin A."/>
            <person name="Bulone V."/>
            <person name="Diaz-Moreno S.M."/>
            <person name="Dumas B."/>
            <person name="Fan L."/>
            <person name="Gaulin E."/>
            <person name="Govers F."/>
            <person name="Grenville-Briggs L.J."/>
            <person name="Horner N.R."/>
            <person name="Levin J.Z."/>
            <person name="Mammella M."/>
            <person name="Meijer H.J."/>
            <person name="Morris P."/>
            <person name="Nusbaum C."/>
            <person name="Oome S."/>
            <person name="Phillips A.J."/>
            <person name="van Rooyen D."/>
            <person name="Rzeszutek E."/>
            <person name="Saraiva M."/>
            <person name="Secombes C.J."/>
            <person name="Seidl M.F."/>
            <person name="Snel B."/>
            <person name="Stassen J.H."/>
            <person name="Sykes S."/>
            <person name="Tripathy S."/>
            <person name="van den Berg H."/>
            <person name="Vega-Arreguin J.C."/>
            <person name="Wawra S."/>
            <person name="Young S.K."/>
            <person name="Zeng Q."/>
            <person name="Dieguez-Uribeondo J."/>
            <person name="Russ C."/>
            <person name="Tyler B.M."/>
            <person name="van West P."/>
        </authorList>
    </citation>
    <scope>NUCLEOTIDE SEQUENCE [LARGE SCALE GENOMIC DNA]</scope>
    <source>
        <strain evidence="1 2">CBS 223.65</strain>
    </source>
</reference>
<gene>
    <name evidence="1" type="ORF">SPRG_00870</name>
</gene>
<protein>
    <submittedName>
        <fullName evidence="1">Uncharacterized protein</fullName>
    </submittedName>
</protein>
<dbReference type="KEGG" id="spar:SPRG_00870"/>
<evidence type="ECO:0000313" key="1">
    <source>
        <dbReference type="EMBL" id="KDO34809.1"/>
    </source>
</evidence>
<evidence type="ECO:0000313" key="2">
    <source>
        <dbReference type="Proteomes" id="UP000030745"/>
    </source>
</evidence>
<organism evidence="1 2">
    <name type="scientific">Saprolegnia parasitica (strain CBS 223.65)</name>
    <dbReference type="NCBI Taxonomy" id="695850"/>
    <lineage>
        <taxon>Eukaryota</taxon>
        <taxon>Sar</taxon>
        <taxon>Stramenopiles</taxon>
        <taxon>Oomycota</taxon>
        <taxon>Saprolegniomycetes</taxon>
        <taxon>Saprolegniales</taxon>
        <taxon>Saprolegniaceae</taxon>
        <taxon>Saprolegnia</taxon>
    </lineage>
</organism>
<sequence length="54" mass="5958">MIVSAIGTDVKVDPLHPNVSIAFPRQFNIPVFPNCYISHRTLDEIDFVAMVGAT</sequence>
<dbReference type="VEuPathDB" id="FungiDB:SPRG_00870"/>
<dbReference type="RefSeq" id="XP_012194475.1">
    <property type="nucleotide sequence ID" value="XM_012339085.1"/>
</dbReference>
<accession>A0A067CVT9</accession>
<proteinExistence type="predicted"/>
<dbReference type="EMBL" id="KK583190">
    <property type="protein sequence ID" value="KDO34809.1"/>
    <property type="molecule type" value="Genomic_DNA"/>
</dbReference>